<gene>
    <name evidence="13 14" type="primary">LOC105052876</name>
</gene>
<keyword evidence="3 9" id="KW-0863">Zinc-finger</keyword>
<feature type="compositionally biased region" description="Low complexity" evidence="10">
    <location>
        <begin position="544"/>
        <end position="557"/>
    </location>
</feature>
<evidence type="ECO:0000256" key="8">
    <source>
        <dbReference type="ARBA" id="ARBA00023242"/>
    </source>
</evidence>
<keyword evidence="8" id="KW-0539">Nucleus</keyword>
<dbReference type="PANTHER" id="PTHR31251">
    <property type="entry name" value="SQUAMOSA PROMOTER-BINDING-LIKE PROTEIN 4"/>
    <property type="match status" value="1"/>
</dbReference>
<keyword evidence="6" id="KW-0238">DNA-binding</keyword>
<dbReference type="GO" id="GO:0005634">
    <property type="term" value="C:nucleus"/>
    <property type="evidence" value="ECO:0007669"/>
    <property type="project" value="UniProtKB-SubCell"/>
</dbReference>
<keyword evidence="7" id="KW-0804">Transcription</keyword>
<evidence type="ECO:0000256" key="9">
    <source>
        <dbReference type="PROSITE-ProRule" id="PRU00470"/>
    </source>
</evidence>
<feature type="region of interest" description="Disordered" evidence="10">
    <location>
        <begin position="536"/>
        <end position="560"/>
    </location>
</feature>
<dbReference type="Gene3D" id="4.10.1100.10">
    <property type="entry name" value="Transcription factor, SBP-box domain"/>
    <property type="match status" value="1"/>
</dbReference>
<dbReference type="InterPro" id="IPR036893">
    <property type="entry name" value="SBP_sf"/>
</dbReference>
<dbReference type="PROSITE" id="PS51141">
    <property type="entry name" value="ZF_SBP"/>
    <property type="match status" value="1"/>
</dbReference>
<dbReference type="Gene3D" id="1.25.40.20">
    <property type="entry name" value="Ankyrin repeat-containing domain"/>
    <property type="match status" value="1"/>
</dbReference>
<accession>A0A6I9RTI9</accession>
<evidence type="ECO:0000259" key="11">
    <source>
        <dbReference type="PROSITE" id="PS51141"/>
    </source>
</evidence>
<evidence type="ECO:0000256" key="2">
    <source>
        <dbReference type="ARBA" id="ARBA00022723"/>
    </source>
</evidence>
<evidence type="ECO:0000256" key="1">
    <source>
        <dbReference type="ARBA" id="ARBA00004123"/>
    </source>
</evidence>
<dbReference type="GO" id="GO:0008270">
    <property type="term" value="F:zinc ion binding"/>
    <property type="evidence" value="ECO:0007669"/>
    <property type="project" value="UniProtKB-KW"/>
</dbReference>
<evidence type="ECO:0000313" key="12">
    <source>
        <dbReference type="Proteomes" id="UP000504607"/>
    </source>
</evidence>
<feature type="region of interest" description="Disordered" evidence="10">
    <location>
        <begin position="231"/>
        <end position="260"/>
    </location>
</feature>
<reference evidence="13 14" key="1">
    <citation type="submission" date="2025-04" db="UniProtKB">
        <authorList>
            <consortium name="RefSeq"/>
        </authorList>
    </citation>
    <scope>IDENTIFICATION</scope>
</reference>
<comment type="subcellular location">
    <subcellularLocation>
        <location evidence="1">Nucleus</location>
    </subcellularLocation>
</comment>
<dbReference type="InterPro" id="IPR004333">
    <property type="entry name" value="SBP_dom"/>
</dbReference>
<keyword evidence="12" id="KW-1185">Reference proteome</keyword>
<feature type="domain" description="SBP-type" evidence="11">
    <location>
        <begin position="164"/>
        <end position="241"/>
    </location>
</feature>
<protein>
    <submittedName>
        <fullName evidence="13 14">Squamosa promoter-binding-like protein 15 isoform X1</fullName>
    </submittedName>
</protein>
<dbReference type="RefSeq" id="XP_010932155.1">
    <property type="nucleotide sequence ID" value="XM_010933853.3"/>
</dbReference>
<dbReference type="GeneID" id="105052876"/>
<evidence type="ECO:0000256" key="4">
    <source>
        <dbReference type="ARBA" id="ARBA00022833"/>
    </source>
</evidence>
<evidence type="ECO:0000313" key="13">
    <source>
        <dbReference type="RefSeq" id="XP_010932155.1"/>
    </source>
</evidence>
<dbReference type="InterPro" id="IPR044817">
    <property type="entry name" value="SBP-like"/>
</dbReference>
<dbReference type="AlphaFoldDB" id="A0A6I9RTI9"/>
<evidence type="ECO:0000256" key="6">
    <source>
        <dbReference type="ARBA" id="ARBA00023125"/>
    </source>
</evidence>
<evidence type="ECO:0000256" key="10">
    <source>
        <dbReference type="SAM" id="MobiDB-lite"/>
    </source>
</evidence>
<keyword evidence="2" id="KW-0479">Metal-binding</keyword>
<organism evidence="12 13">
    <name type="scientific">Elaeis guineensis var. tenera</name>
    <name type="common">Oil palm</name>
    <dbReference type="NCBI Taxonomy" id="51953"/>
    <lineage>
        <taxon>Eukaryota</taxon>
        <taxon>Viridiplantae</taxon>
        <taxon>Streptophyta</taxon>
        <taxon>Embryophyta</taxon>
        <taxon>Tracheophyta</taxon>
        <taxon>Spermatophyta</taxon>
        <taxon>Magnoliopsida</taxon>
        <taxon>Liliopsida</taxon>
        <taxon>Arecaceae</taxon>
        <taxon>Arecoideae</taxon>
        <taxon>Cocoseae</taxon>
        <taxon>Elaeidinae</taxon>
        <taxon>Elaeis</taxon>
    </lineage>
</organism>
<dbReference type="Pfam" id="PF26102">
    <property type="entry name" value="Ig_SPL7"/>
    <property type="match status" value="1"/>
</dbReference>
<evidence type="ECO:0000256" key="3">
    <source>
        <dbReference type="ARBA" id="ARBA00022771"/>
    </source>
</evidence>
<dbReference type="PANTHER" id="PTHR31251:SF223">
    <property type="entry name" value="SBP-TYPE DOMAIN-CONTAINING PROTEIN"/>
    <property type="match status" value="1"/>
</dbReference>
<dbReference type="SUPFAM" id="SSF48403">
    <property type="entry name" value="Ankyrin repeat"/>
    <property type="match status" value="1"/>
</dbReference>
<dbReference type="RefSeq" id="XP_010932156.1">
    <property type="nucleotide sequence ID" value="XM_010933854.3"/>
</dbReference>
<feature type="region of interest" description="Disordered" evidence="10">
    <location>
        <begin position="372"/>
        <end position="395"/>
    </location>
</feature>
<feature type="region of interest" description="Disordered" evidence="10">
    <location>
        <begin position="102"/>
        <end position="164"/>
    </location>
</feature>
<dbReference type="FunFam" id="4.10.1100.10:FF:000001">
    <property type="entry name" value="Squamosa promoter-binding-like protein 14"/>
    <property type="match status" value="1"/>
</dbReference>
<dbReference type="OrthoDB" id="514967at2759"/>
<dbReference type="Proteomes" id="UP000504607">
    <property type="component" value="Chromosome 10"/>
</dbReference>
<dbReference type="SUPFAM" id="SSF103612">
    <property type="entry name" value="SBT domain"/>
    <property type="match status" value="1"/>
</dbReference>
<dbReference type="InterPro" id="IPR036770">
    <property type="entry name" value="Ankyrin_rpt-contain_sf"/>
</dbReference>
<feature type="compositionally biased region" description="Basic and acidic residues" evidence="10">
    <location>
        <begin position="104"/>
        <end position="114"/>
    </location>
</feature>
<feature type="compositionally biased region" description="Basic residues" evidence="10">
    <location>
        <begin position="231"/>
        <end position="240"/>
    </location>
</feature>
<name>A0A6I9RTI9_ELAGV</name>
<dbReference type="Pfam" id="PF03110">
    <property type="entry name" value="SBP"/>
    <property type="match status" value="1"/>
</dbReference>
<evidence type="ECO:0000313" key="14">
    <source>
        <dbReference type="RefSeq" id="XP_010932156.1"/>
    </source>
</evidence>
<evidence type="ECO:0000256" key="7">
    <source>
        <dbReference type="ARBA" id="ARBA00023163"/>
    </source>
</evidence>
<dbReference type="KEGG" id="egu:105052876"/>
<evidence type="ECO:0000256" key="5">
    <source>
        <dbReference type="ARBA" id="ARBA00023015"/>
    </source>
</evidence>
<keyword evidence="4" id="KW-0862">Zinc</keyword>
<keyword evidence="5" id="KW-0805">Transcription regulation</keyword>
<proteinExistence type="predicted"/>
<feature type="region of interest" description="Disordered" evidence="10">
    <location>
        <begin position="328"/>
        <end position="348"/>
    </location>
</feature>
<dbReference type="GO" id="GO:0003677">
    <property type="term" value="F:DNA binding"/>
    <property type="evidence" value="ECO:0007669"/>
    <property type="project" value="UniProtKB-KW"/>
</dbReference>
<sequence length="1093" mass="120263">MEGQVGAQVAHPVFFHQPLPDQFHEAAALGKKRDFPWQGPAFHHGQQQQRLMGASLLPNNNHPGGGWNPKMWDWDSLNFAAKPSADGSDVVYLGTQPAAVTAEVEQRKKGEESSKGPTLGKGLEEDGENLTLKLGGANYTASEEPVARPNKRVRSGSPGSGGSYPMCQVDDCRADLSNAKDYHRRHKVCEVHSKTTKALVGKQMQRFCQQCSRFHPLSEFDEGKRSCRRRLAGHNRRRRKTQPEDVSSRLLLPGNQENATNGNSDIANLLAILARLQGNNAGKPASLPPLPDRDRLIQFLSKINNLNTANTSSRLPISGGIDLNVSQASQQGSLEQTPKGNGNPNVPSTMNLLAVLSAALAASASEAIASLSQGSSDNSGSDKTKIQCAEPATDVNSHSKLTRTFPSVGVVRTNCIGQYPTEVPDQPVQEARPSLPLQLFGPAEDDSPPKLGSAIKYLSSESSNPMEERSPSSSPPVTQKLFPLHSAEESMKHARMSNCREDNATVELSTSHGWNAPFELFKDSQRRVDNGIVQNHPYQAGYTSSSGSDHSPSSSNSDAQDRTGRIIFKLFDKDPSNFPGTLRNQILNWLSHSPSEMESYIRPGCVVLSVYLSMPLIAWDKLEEDLLRRVASLVQCSESEFWRNGRFLVRTSRQLVSHKDGKIHLCKSWRTWSAPELTSVSPVAVVGGQETSLVLKGRNLTVPGTKIHCTYMGKYTSKEVLCSAYPGTIYDDSSVETFDFPGGSPKIFGRCFIEVENGFKGNSFPVIIADARICQELRVLESEFDEDVQTEDQVQENGQPRSREDVLHFLNELGWLFQRTNTSSAPSSPDFSITRFKYLLTFSVERDWCALIKTLLDILAERSSRSDAQSQEALEMLVEIHLLNRAVKRRCRKMIDLLLHYSVSHGNDDKSIYLFPPNLPGPGGLTPLHLAASLEDSEGMVDALTSDPQEIGLNCWDSLRDDGGQSPYMYATMRNNHSYNSLVGRKLADRKNGQVSISVANEDISLHKSWITGEEDRPVAQPPQARPCGRCALAGAGWLGRTPRTRGLLERPYVHSMLAIAAVCVCVCLFLRGSPQIGSVAPFKWENLDFGPR</sequence>